<sequence length="405" mass="45944">MIHSFSCKNFYSFGESAEVNFAVNDNAPENNGYLKTPSGIRLSKVETVIGPNASGKTNLLKILPFLKWLIVDSLVKSKPEDLIVVRPFAFGVTKEQPTELSVVFEINGKVYSYSVILNKQKILSEELKLTSFVKEKNSSKKIFSRSWDETKNHYNFNGDNFGVPNLEKLLRKNASAIGSVYQINPNHKEIEEIIKYWQHIETNVIEAGWLGDHLLINRLPQWFEALVFYSENDKLKQEAEKLISRFDLGLKGIKFSKEKEENRLTIKDVQAVHLFNGEEQSLSAQYESSGTKQLFVLLKSILQALAEGGVAVLDEFDVNLHPEMVIALFDLFVQPETNPKNAQLIMSTHSHMILSKLDKYQIILVEKSKDGISEAWRLDEVSGIRADENYYSKYIAGAYGAVPKL</sequence>
<dbReference type="InterPro" id="IPR027417">
    <property type="entry name" value="P-loop_NTPase"/>
</dbReference>
<dbReference type="PANTHER" id="PTHR40396:SF1">
    <property type="entry name" value="ATPASE AAA-TYPE CORE DOMAIN-CONTAINING PROTEIN"/>
    <property type="match status" value="1"/>
</dbReference>
<protein>
    <recommendedName>
        <fullName evidence="1">ATPase AAA-type core domain-containing protein</fullName>
    </recommendedName>
</protein>
<name>A0A2H0ALA5_9BACT</name>
<reference evidence="2 3" key="1">
    <citation type="submission" date="2017-09" db="EMBL/GenBank/DDBJ databases">
        <title>Depth-based differentiation of microbial function through sediment-hosted aquifers and enrichment of novel symbionts in the deep terrestrial subsurface.</title>
        <authorList>
            <person name="Probst A.J."/>
            <person name="Ladd B."/>
            <person name="Jarett J.K."/>
            <person name="Geller-Mcgrath D.E."/>
            <person name="Sieber C.M."/>
            <person name="Emerson J.B."/>
            <person name="Anantharaman K."/>
            <person name="Thomas B.C."/>
            <person name="Malmstrom R."/>
            <person name="Stieglmeier M."/>
            <person name="Klingl A."/>
            <person name="Woyke T."/>
            <person name="Ryan C.M."/>
            <person name="Banfield J.F."/>
        </authorList>
    </citation>
    <scope>NUCLEOTIDE SEQUENCE [LARGE SCALE GENOMIC DNA]</scope>
    <source>
        <strain evidence="2">CG23_combo_of_CG06-09_8_20_14_all_42_19</strain>
    </source>
</reference>
<dbReference type="SUPFAM" id="SSF52540">
    <property type="entry name" value="P-loop containing nucleoside triphosphate hydrolases"/>
    <property type="match status" value="1"/>
</dbReference>
<dbReference type="Proteomes" id="UP000230007">
    <property type="component" value="Unassembled WGS sequence"/>
</dbReference>
<evidence type="ECO:0000313" key="3">
    <source>
        <dbReference type="Proteomes" id="UP000230007"/>
    </source>
</evidence>
<dbReference type="Gene3D" id="3.40.50.300">
    <property type="entry name" value="P-loop containing nucleotide triphosphate hydrolases"/>
    <property type="match status" value="1"/>
</dbReference>
<proteinExistence type="predicted"/>
<dbReference type="InterPro" id="IPR003959">
    <property type="entry name" value="ATPase_AAA_core"/>
</dbReference>
<dbReference type="EMBL" id="PCSK01000024">
    <property type="protein sequence ID" value="PIP46191.1"/>
    <property type="molecule type" value="Genomic_DNA"/>
</dbReference>
<comment type="caution">
    <text evidence="2">The sequence shown here is derived from an EMBL/GenBank/DDBJ whole genome shotgun (WGS) entry which is preliminary data.</text>
</comment>
<accession>A0A2H0ALA5</accession>
<dbReference type="AlphaFoldDB" id="A0A2H0ALA5"/>
<dbReference type="PANTHER" id="PTHR40396">
    <property type="entry name" value="ATPASE-LIKE PROTEIN"/>
    <property type="match status" value="1"/>
</dbReference>
<dbReference type="Pfam" id="PF13304">
    <property type="entry name" value="AAA_21"/>
    <property type="match status" value="1"/>
</dbReference>
<feature type="domain" description="ATPase AAA-type core" evidence="1">
    <location>
        <begin position="48"/>
        <end position="350"/>
    </location>
</feature>
<evidence type="ECO:0000259" key="1">
    <source>
        <dbReference type="Pfam" id="PF13304"/>
    </source>
</evidence>
<dbReference type="GO" id="GO:0016887">
    <property type="term" value="F:ATP hydrolysis activity"/>
    <property type="evidence" value="ECO:0007669"/>
    <property type="project" value="InterPro"/>
</dbReference>
<evidence type="ECO:0000313" key="2">
    <source>
        <dbReference type="EMBL" id="PIP46191.1"/>
    </source>
</evidence>
<organism evidence="2 3">
    <name type="scientific">Candidatus Colwellbacteria bacterium CG23_combo_of_CG06-09_8_20_14_all_42_19</name>
    <dbReference type="NCBI Taxonomy" id="1974541"/>
    <lineage>
        <taxon>Bacteria</taxon>
        <taxon>Candidatus Colwelliibacteriota</taxon>
    </lineage>
</organism>
<dbReference type="GO" id="GO:0005524">
    <property type="term" value="F:ATP binding"/>
    <property type="evidence" value="ECO:0007669"/>
    <property type="project" value="InterPro"/>
</dbReference>
<gene>
    <name evidence="2" type="ORF">COX15_01265</name>
</gene>